<dbReference type="InterPro" id="IPR002173">
    <property type="entry name" value="Carboh/pur_kinase_PfkB_CS"/>
</dbReference>
<dbReference type="CDD" id="cd01166">
    <property type="entry name" value="KdgK"/>
    <property type="match status" value="1"/>
</dbReference>
<dbReference type="PROSITE" id="PS00584">
    <property type="entry name" value="PFKB_KINASES_2"/>
    <property type="match status" value="1"/>
</dbReference>
<evidence type="ECO:0000313" key="8">
    <source>
        <dbReference type="Proteomes" id="UP000199662"/>
    </source>
</evidence>
<dbReference type="SUPFAM" id="SSF53613">
    <property type="entry name" value="Ribokinase-like"/>
    <property type="match status" value="1"/>
</dbReference>
<evidence type="ECO:0000256" key="5">
    <source>
        <dbReference type="ARBA" id="ARBA00022840"/>
    </source>
</evidence>
<dbReference type="InterPro" id="IPR029056">
    <property type="entry name" value="Ribokinase-like"/>
</dbReference>
<keyword evidence="4 7" id="KW-0418">Kinase</keyword>
<dbReference type="Pfam" id="PF00294">
    <property type="entry name" value="PfkB"/>
    <property type="match status" value="1"/>
</dbReference>
<evidence type="ECO:0000256" key="4">
    <source>
        <dbReference type="ARBA" id="ARBA00022777"/>
    </source>
</evidence>
<keyword evidence="3" id="KW-0547">Nucleotide-binding</keyword>
<dbReference type="PANTHER" id="PTHR43085:SF1">
    <property type="entry name" value="PSEUDOURIDINE KINASE-RELATED"/>
    <property type="match status" value="1"/>
</dbReference>
<dbReference type="InterPro" id="IPR011611">
    <property type="entry name" value="PfkB_dom"/>
</dbReference>
<dbReference type="InterPro" id="IPR050306">
    <property type="entry name" value="PfkB_Carbo_kinase"/>
</dbReference>
<dbReference type="PANTHER" id="PTHR43085">
    <property type="entry name" value="HEXOKINASE FAMILY MEMBER"/>
    <property type="match status" value="1"/>
</dbReference>
<dbReference type="RefSeq" id="WP_091828520.1">
    <property type="nucleotide sequence ID" value="NZ_FNZK01000001.1"/>
</dbReference>
<evidence type="ECO:0000256" key="3">
    <source>
        <dbReference type="ARBA" id="ARBA00022741"/>
    </source>
</evidence>
<evidence type="ECO:0000256" key="2">
    <source>
        <dbReference type="ARBA" id="ARBA00022679"/>
    </source>
</evidence>
<evidence type="ECO:0000259" key="6">
    <source>
        <dbReference type="Pfam" id="PF00294"/>
    </source>
</evidence>
<dbReference type="STRING" id="84035.SAMN05660742_101278"/>
<evidence type="ECO:0000256" key="1">
    <source>
        <dbReference type="ARBA" id="ARBA00010688"/>
    </source>
</evidence>
<comment type="similarity">
    <text evidence="1">Belongs to the carbohydrate kinase PfkB family.</text>
</comment>
<organism evidence="7 8">
    <name type="scientific">Propionispira arboris</name>
    <dbReference type="NCBI Taxonomy" id="84035"/>
    <lineage>
        <taxon>Bacteria</taxon>
        <taxon>Bacillati</taxon>
        <taxon>Bacillota</taxon>
        <taxon>Negativicutes</taxon>
        <taxon>Selenomonadales</taxon>
        <taxon>Selenomonadaceae</taxon>
        <taxon>Propionispira</taxon>
    </lineage>
</organism>
<dbReference type="AlphaFoldDB" id="A0A1H6UAB5"/>
<dbReference type="Proteomes" id="UP000199662">
    <property type="component" value="Unassembled WGS sequence"/>
</dbReference>
<keyword evidence="8" id="KW-1185">Reference proteome</keyword>
<dbReference type="GO" id="GO:0005524">
    <property type="term" value="F:ATP binding"/>
    <property type="evidence" value="ECO:0007669"/>
    <property type="project" value="UniProtKB-KW"/>
</dbReference>
<dbReference type="EMBL" id="FNZK01000001">
    <property type="protein sequence ID" value="SEI86567.1"/>
    <property type="molecule type" value="Genomic_DNA"/>
</dbReference>
<dbReference type="Gene3D" id="3.40.1190.20">
    <property type="match status" value="1"/>
</dbReference>
<sequence length="314" mass="34074">MIEVLTIGEPMGLLVADEIKPLEQVEHFTRYVCGAEVNFAVGMARLGHKVAYVSKIGNDPFGKHIKDFLVENKIDNRYVGFDDEHMTGMQLKAKVASGDPEVVNFRKNTAFANLSLADIEAIDWSTIKHLHVTGIPPALSLSCRQSIYALVEAAKKEQVRISFDPNLRLALWKDKAEMVEVINSLAIQADIVLPGVSEGKILTGSDDPETIADFYLKQSVKAVIVKVGAQGAFVKTQMEKFMIPAFKVDHVVDTVGAGDGFAVGVVSALLEGQNLQEAVRRGSAIGALAVMSPGDNDGLPTVAGLDKFFREHKN</sequence>
<feature type="domain" description="Carbohydrate kinase PfkB" evidence="6">
    <location>
        <begin position="3"/>
        <end position="301"/>
    </location>
</feature>
<reference evidence="7 8" key="1">
    <citation type="submission" date="2016-10" db="EMBL/GenBank/DDBJ databases">
        <authorList>
            <person name="de Groot N.N."/>
        </authorList>
    </citation>
    <scope>NUCLEOTIDE SEQUENCE [LARGE SCALE GENOMIC DNA]</scope>
    <source>
        <strain evidence="7 8">DSM 2179</strain>
    </source>
</reference>
<proteinExistence type="inferred from homology"/>
<protein>
    <submittedName>
        <fullName evidence="7">2-dehydro-3-deoxygluconokinase</fullName>
    </submittedName>
</protein>
<gene>
    <name evidence="7" type="ORF">SAMN05660742_101278</name>
</gene>
<keyword evidence="5" id="KW-0067">ATP-binding</keyword>
<name>A0A1H6UAB5_9FIRM</name>
<evidence type="ECO:0000313" key="7">
    <source>
        <dbReference type="EMBL" id="SEI86567.1"/>
    </source>
</evidence>
<dbReference type="GO" id="GO:0016301">
    <property type="term" value="F:kinase activity"/>
    <property type="evidence" value="ECO:0007669"/>
    <property type="project" value="UniProtKB-KW"/>
</dbReference>
<accession>A0A1H6UAB5</accession>
<keyword evidence="2" id="KW-0808">Transferase</keyword>